<dbReference type="Pfam" id="PF13462">
    <property type="entry name" value="Thioredoxin_4"/>
    <property type="match status" value="1"/>
</dbReference>
<feature type="compositionally biased region" description="Low complexity" evidence="6">
    <location>
        <begin position="16"/>
        <end position="38"/>
    </location>
</feature>
<dbReference type="AlphaFoldDB" id="A0A7L4YTH4"/>
<keyword evidence="7" id="KW-1133">Transmembrane helix</keyword>
<dbReference type="KEGG" id="eke:EK0264_17110"/>
<accession>A0A7L4YTH4</accession>
<proteinExistence type="inferred from homology"/>
<keyword evidence="5" id="KW-0676">Redox-active center</keyword>
<feature type="domain" description="Thioredoxin-like fold" evidence="8">
    <location>
        <begin position="135"/>
        <end position="303"/>
    </location>
</feature>
<name>A0A7L4YTH4_9ACTN</name>
<dbReference type="InParanoid" id="A0A7L4YTH4"/>
<dbReference type="SUPFAM" id="SSF52833">
    <property type="entry name" value="Thioredoxin-like"/>
    <property type="match status" value="1"/>
</dbReference>
<dbReference type="GO" id="GO:0016491">
    <property type="term" value="F:oxidoreductase activity"/>
    <property type="evidence" value="ECO:0007669"/>
    <property type="project" value="UniProtKB-KW"/>
</dbReference>
<evidence type="ECO:0000256" key="3">
    <source>
        <dbReference type="ARBA" id="ARBA00023002"/>
    </source>
</evidence>
<dbReference type="PANTHER" id="PTHR13887:SF14">
    <property type="entry name" value="DISULFIDE BOND FORMATION PROTEIN D"/>
    <property type="match status" value="1"/>
</dbReference>
<dbReference type="PANTHER" id="PTHR13887">
    <property type="entry name" value="GLUTATHIONE S-TRANSFERASE KAPPA"/>
    <property type="match status" value="1"/>
</dbReference>
<evidence type="ECO:0000256" key="5">
    <source>
        <dbReference type="ARBA" id="ARBA00023284"/>
    </source>
</evidence>
<dbReference type="Gene3D" id="3.40.30.10">
    <property type="entry name" value="Glutaredoxin"/>
    <property type="match status" value="1"/>
</dbReference>
<dbReference type="EMBL" id="CP047156">
    <property type="protein sequence ID" value="QHC01827.1"/>
    <property type="molecule type" value="Genomic_DNA"/>
</dbReference>
<comment type="similarity">
    <text evidence="1">Belongs to the thioredoxin family. DsbA subfamily.</text>
</comment>
<feature type="transmembrane region" description="Helical" evidence="7">
    <location>
        <begin position="91"/>
        <end position="112"/>
    </location>
</feature>
<reference evidence="9 10" key="1">
    <citation type="journal article" date="2018" name="Int. J. Syst. Evol. Microbiol.">
        <title>Epidermidibacterium keratini gen. nov., sp. nov., a member of the family Sporichthyaceae, isolated from keratin epidermis.</title>
        <authorList>
            <person name="Lee D.G."/>
            <person name="Trujillo M.E."/>
            <person name="Kang S."/>
            <person name="Nam J.J."/>
            <person name="Kim Y.J."/>
        </authorList>
    </citation>
    <scope>NUCLEOTIDE SEQUENCE [LARGE SCALE GENOMIC DNA]</scope>
    <source>
        <strain evidence="9 10">EPI-7</strain>
    </source>
</reference>
<evidence type="ECO:0000313" key="9">
    <source>
        <dbReference type="EMBL" id="QHC01827.1"/>
    </source>
</evidence>
<keyword evidence="2" id="KW-0732">Signal</keyword>
<keyword evidence="3" id="KW-0560">Oxidoreductase</keyword>
<gene>
    <name evidence="9" type="ORF">EK0264_17110</name>
</gene>
<keyword evidence="7" id="KW-0812">Transmembrane</keyword>
<evidence type="ECO:0000256" key="2">
    <source>
        <dbReference type="ARBA" id="ARBA00022729"/>
    </source>
</evidence>
<evidence type="ECO:0000256" key="6">
    <source>
        <dbReference type="SAM" id="MobiDB-lite"/>
    </source>
</evidence>
<evidence type="ECO:0000256" key="7">
    <source>
        <dbReference type="SAM" id="Phobius"/>
    </source>
</evidence>
<dbReference type="InterPro" id="IPR012336">
    <property type="entry name" value="Thioredoxin-like_fold"/>
</dbReference>
<evidence type="ECO:0000256" key="4">
    <source>
        <dbReference type="ARBA" id="ARBA00023157"/>
    </source>
</evidence>
<evidence type="ECO:0000256" key="1">
    <source>
        <dbReference type="ARBA" id="ARBA00005791"/>
    </source>
</evidence>
<keyword evidence="7" id="KW-0472">Membrane</keyword>
<dbReference type="OrthoDB" id="117402at2"/>
<evidence type="ECO:0000259" key="8">
    <source>
        <dbReference type="Pfam" id="PF13462"/>
    </source>
</evidence>
<evidence type="ECO:0000313" key="10">
    <source>
        <dbReference type="Proteomes" id="UP000463857"/>
    </source>
</evidence>
<dbReference type="CDD" id="cd02972">
    <property type="entry name" value="DsbA_family"/>
    <property type="match status" value="1"/>
</dbReference>
<dbReference type="InterPro" id="IPR036249">
    <property type="entry name" value="Thioredoxin-like_sf"/>
</dbReference>
<keyword evidence="4" id="KW-1015">Disulfide bond</keyword>
<keyword evidence="10" id="KW-1185">Reference proteome</keyword>
<protein>
    <submittedName>
        <fullName evidence="9">Thioredoxin domain-containing protein</fullName>
    </submittedName>
</protein>
<sequence length="307" mass="31092">MANSNKKRNTGGTGASAGKDAAKKAAAGAKASTAKSGSQNRPSGKGGAVKVGDTPKRTKSNAGKPSGRGASGSSKAVADARKAASRSGSQLWLWVGAAVVVVALAVAGVIAINNRSDEASALPDGFPQGQLVDNNTLVYGDDSAPAKVDWWVDLLCPACRQFETAAAETIEKAVADGKAQLRVHPVNILEQQSNPPGYSTRAGSAVMCAAESGKSYQLMKTLYEEQPAEGGPGLTDGELVDMATGGSVGAPSSIEQCITDGTYADSVNGNTQQFDTNGFTGTPTVLVNDQQTQGVDAMSSAIEAAQG</sequence>
<organism evidence="9 10">
    <name type="scientific">Epidermidibacterium keratini</name>
    <dbReference type="NCBI Taxonomy" id="1891644"/>
    <lineage>
        <taxon>Bacteria</taxon>
        <taxon>Bacillati</taxon>
        <taxon>Actinomycetota</taxon>
        <taxon>Actinomycetes</taxon>
        <taxon>Sporichthyales</taxon>
        <taxon>Sporichthyaceae</taxon>
        <taxon>Epidermidibacterium</taxon>
    </lineage>
</organism>
<dbReference type="RefSeq" id="WP_159546951.1">
    <property type="nucleotide sequence ID" value="NZ_CP047156.1"/>
</dbReference>
<dbReference type="Proteomes" id="UP000463857">
    <property type="component" value="Chromosome"/>
</dbReference>
<feature type="region of interest" description="Disordered" evidence="6">
    <location>
        <begin position="1"/>
        <end position="75"/>
    </location>
</feature>